<protein>
    <submittedName>
        <fullName evidence="2">Uncharacterized protein</fullName>
    </submittedName>
</protein>
<dbReference type="STRING" id="1802591.A2113_00825"/>
<dbReference type="AlphaFoldDB" id="A0A1G1W2G4"/>
<comment type="caution">
    <text evidence="2">The sequence shown here is derived from an EMBL/GenBank/DDBJ whole genome shotgun (WGS) entry which is preliminary data.</text>
</comment>
<evidence type="ECO:0000313" key="3">
    <source>
        <dbReference type="Proteomes" id="UP000176299"/>
    </source>
</evidence>
<dbReference type="EMBL" id="MHCN01000010">
    <property type="protein sequence ID" value="OGY21856.1"/>
    <property type="molecule type" value="Genomic_DNA"/>
</dbReference>
<sequence>MEKLIGKREPSIIGLLQALGVTAYCALVGGFFFLMNEIAAKPGFFGIFLMLVLLVFSAAVTGSLVFGYPAYLALNKKIKESLEVLAYTLLYSLGVILVVILAVIVLA</sequence>
<feature type="transmembrane region" description="Helical" evidence="1">
    <location>
        <begin position="47"/>
        <end position="72"/>
    </location>
</feature>
<dbReference type="Proteomes" id="UP000176299">
    <property type="component" value="Unassembled WGS sequence"/>
</dbReference>
<reference evidence="2 3" key="1">
    <citation type="journal article" date="2016" name="Nat. Commun.">
        <title>Thousands of microbial genomes shed light on interconnected biogeochemical processes in an aquifer system.</title>
        <authorList>
            <person name="Anantharaman K."/>
            <person name="Brown C.T."/>
            <person name="Hug L.A."/>
            <person name="Sharon I."/>
            <person name="Castelle C.J."/>
            <person name="Probst A.J."/>
            <person name="Thomas B.C."/>
            <person name="Singh A."/>
            <person name="Wilkins M.J."/>
            <person name="Karaoz U."/>
            <person name="Brodie E.L."/>
            <person name="Williams K.H."/>
            <person name="Hubbard S.S."/>
            <person name="Banfield J.F."/>
        </authorList>
    </citation>
    <scope>NUCLEOTIDE SEQUENCE [LARGE SCALE GENOMIC DNA]</scope>
</reference>
<keyword evidence="1" id="KW-0472">Membrane</keyword>
<name>A0A1G1W2G4_9BACT</name>
<organism evidence="2 3">
    <name type="scientific">Candidatus Woykebacteria bacterium GWA1_44_8</name>
    <dbReference type="NCBI Taxonomy" id="1802591"/>
    <lineage>
        <taxon>Bacteria</taxon>
        <taxon>Candidatus Woykeibacteriota</taxon>
    </lineage>
</organism>
<keyword evidence="1" id="KW-0812">Transmembrane</keyword>
<feature type="transmembrane region" description="Helical" evidence="1">
    <location>
        <begin position="84"/>
        <end position="106"/>
    </location>
</feature>
<evidence type="ECO:0000313" key="2">
    <source>
        <dbReference type="EMBL" id="OGY21856.1"/>
    </source>
</evidence>
<proteinExistence type="predicted"/>
<gene>
    <name evidence="2" type="ORF">A2113_00825</name>
</gene>
<keyword evidence="1" id="KW-1133">Transmembrane helix</keyword>
<accession>A0A1G1W2G4</accession>
<evidence type="ECO:0000256" key="1">
    <source>
        <dbReference type="SAM" id="Phobius"/>
    </source>
</evidence>
<feature type="transmembrane region" description="Helical" evidence="1">
    <location>
        <begin position="12"/>
        <end position="35"/>
    </location>
</feature>